<dbReference type="Proteomes" id="UP000014400">
    <property type="component" value="Unassembled WGS sequence"/>
</dbReference>
<dbReference type="AlphaFoldDB" id="S3BES2"/>
<evidence type="ECO:0000313" key="2">
    <source>
        <dbReference type="EMBL" id="EPD99813.1"/>
    </source>
</evidence>
<proteinExistence type="predicted"/>
<protein>
    <recommendedName>
        <fullName evidence="4">Lipoprotein</fullName>
    </recommendedName>
</protein>
<evidence type="ECO:0000313" key="3">
    <source>
        <dbReference type="Proteomes" id="UP000014400"/>
    </source>
</evidence>
<dbReference type="PROSITE" id="PS51257">
    <property type="entry name" value="PROKAR_LIPOPROTEIN"/>
    <property type="match status" value="1"/>
</dbReference>
<organism evidence="2 3">
    <name type="scientific">Sutterella wadsworthensis HGA0223</name>
    <dbReference type="NCBI Taxonomy" id="1203554"/>
    <lineage>
        <taxon>Bacteria</taxon>
        <taxon>Pseudomonadati</taxon>
        <taxon>Pseudomonadota</taxon>
        <taxon>Betaproteobacteria</taxon>
        <taxon>Burkholderiales</taxon>
        <taxon>Sutterellaceae</taxon>
        <taxon>Sutterella</taxon>
    </lineage>
</organism>
<accession>S3BES2</accession>
<dbReference type="PATRIC" id="fig|1203554.3.peg.604"/>
<sequence>MRFFSRSGCGKFSAVISAGLSAAALLMISGCSVVQVNGTERTADDALCLVRPQIADPALHKLLKDLLARKRFKVTELAPGTAPNVCRQTLVYRWGVEQYYIPALVKQYPVAFDFYESGVKVANASFDPTRNLISPHVKFVRSSRYWARTLDKLFPGRPLVGD</sequence>
<reference evidence="2 3" key="1">
    <citation type="submission" date="2013-04" db="EMBL/GenBank/DDBJ databases">
        <title>The Genome Sequence of Sutterella wadsworthensis HGA0223.</title>
        <authorList>
            <consortium name="The Broad Institute Genomics Platform"/>
            <person name="Earl A."/>
            <person name="Ward D."/>
            <person name="Feldgarden M."/>
            <person name="Gevers D."/>
            <person name="Schmidt T.M."/>
            <person name="Dover J."/>
            <person name="Dai D."/>
            <person name="Walker B."/>
            <person name="Young S."/>
            <person name="Zeng Q."/>
            <person name="Gargeya S."/>
            <person name="Fitzgerald M."/>
            <person name="Haas B."/>
            <person name="Abouelleil A."/>
            <person name="Allen A.W."/>
            <person name="Alvarado L."/>
            <person name="Arachchi H.M."/>
            <person name="Berlin A.M."/>
            <person name="Chapman S.B."/>
            <person name="Gainer-Dewar J."/>
            <person name="Goldberg J."/>
            <person name="Griggs A."/>
            <person name="Gujja S."/>
            <person name="Hansen M."/>
            <person name="Howarth C."/>
            <person name="Imamovic A."/>
            <person name="Ireland A."/>
            <person name="Larimer J."/>
            <person name="McCowan C."/>
            <person name="Murphy C."/>
            <person name="Pearson M."/>
            <person name="Poon T.W."/>
            <person name="Priest M."/>
            <person name="Roberts A."/>
            <person name="Saif S."/>
            <person name="Shea T."/>
            <person name="Sisk P."/>
            <person name="Sykes S."/>
            <person name="Wortman J."/>
            <person name="Nusbaum C."/>
            <person name="Birren B."/>
        </authorList>
    </citation>
    <scope>NUCLEOTIDE SEQUENCE [LARGE SCALE GENOMIC DNA]</scope>
    <source>
        <strain evidence="2 3">HGA0223</strain>
    </source>
</reference>
<comment type="caution">
    <text evidence="2">The sequence shown here is derived from an EMBL/GenBank/DDBJ whole genome shotgun (WGS) entry which is preliminary data.</text>
</comment>
<feature type="signal peptide" evidence="1">
    <location>
        <begin position="1"/>
        <end position="22"/>
    </location>
</feature>
<gene>
    <name evidence="2" type="ORF">HMPREF1476_00617</name>
</gene>
<dbReference type="GeneID" id="64061554"/>
<evidence type="ECO:0008006" key="4">
    <source>
        <dbReference type="Google" id="ProtNLM"/>
    </source>
</evidence>
<dbReference type="eggNOG" id="ENOG5030YIE">
    <property type="taxonomic scope" value="Bacteria"/>
</dbReference>
<evidence type="ECO:0000256" key="1">
    <source>
        <dbReference type="SAM" id="SignalP"/>
    </source>
</evidence>
<dbReference type="RefSeq" id="WP_016473980.1">
    <property type="nucleotide sequence ID" value="NZ_KE150480.1"/>
</dbReference>
<keyword evidence="1" id="KW-0732">Signal</keyword>
<dbReference type="HOGENOM" id="CLU_1634528_0_0_4"/>
<feature type="chain" id="PRO_5004506194" description="Lipoprotein" evidence="1">
    <location>
        <begin position="23"/>
        <end position="162"/>
    </location>
</feature>
<keyword evidence="3" id="KW-1185">Reference proteome</keyword>
<name>S3BES2_9BURK</name>
<dbReference type="EMBL" id="ATCF01000012">
    <property type="protein sequence ID" value="EPD99813.1"/>
    <property type="molecule type" value="Genomic_DNA"/>
</dbReference>